<evidence type="ECO:0000313" key="3">
    <source>
        <dbReference type="Proteomes" id="UP001595685"/>
    </source>
</evidence>
<dbReference type="Gene3D" id="3.30.1340.30">
    <property type="match status" value="3"/>
</dbReference>
<name>A0ABV7WDQ4_9MICO</name>
<proteinExistence type="predicted"/>
<comment type="caution">
    <text evidence="2">The sequence shown here is derived from an EMBL/GenBank/DDBJ whole genome shotgun (WGS) entry which is preliminary data.</text>
</comment>
<keyword evidence="3" id="KW-1185">Reference proteome</keyword>
<evidence type="ECO:0000259" key="1">
    <source>
        <dbReference type="PROSITE" id="PS50914"/>
    </source>
</evidence>
<dbReference type="EMBL" id="JBHRWW010000003">
    <property type="protein sequence ID" value="MFC3687956.1"/>
    <property type="molecule type" value="Genomic_DNA"/>
</dbReference>
<dbReference type="PANTHER" id="PTHR34606">
    <property type="entry name" value="BON DOMAIN-CONTAINING PROTEIN"/>
    <property type="match status" value="1"/>
</dbReference>
<dbReference type="SMART" id="SM00749">
    <property type="entry name" value="BON"/>
    <property type="match status" value="3"/>
</dbReference>
<feature type="domain" description="BON" evidence="1">
    <location>
        <begin position="154"/>
        <end position="222"/>
    </location>
</feature>
<dbReference type="InterPro" id="IPR007055">
    <property type="entry name" value="BON_dom"/>
</dbReference>
<reference evidence="3" key="1">
    <citation type="journal article" date="2019" name="Int. J. Syst. Evol. Microbiol.">
        <title>The Global Catalogue of Microorganisms (GCM) 10K type strain sequencing project: providing services to taxonomists for standard genome sequencing and annotation.</title>
        <authorList>
            <consortium name="The Broad Institute Genomics Platform"/>
            <consortium name="The Broad Institute Genome Sequencing Center for Infectious Disease"/>
            <person name="Wu L."/>
            <person name="Ma J."/>
        </authorList>
    </citation>
    <scope>NUCLEOTIDE SEQUENCE [LARGE SCALE GENOMIC DNA]</scope>
    <source>
        <strain evidence="3">NCAIM B.02333</strain>
    </source>
</reference>
<dbReference type="Pfam" id="PF04972">
    <property type="entry name" value="BON"/>
    <property type="match status" value="3"/>
</dbReference>
<protein>
    <submittedName>
        <fullName evidence="2">BON domain-containing protein</fullName>
    </submittedName>
</protein>
<accession>A0ABV7WDQ4</accession>
<feature type="domain" description="BON" evidence="1">
    <location>
        <begin position="8"/>
        <end position="76"/>
    </location>
</feature>
<dbReference type="InterPro" id="IPR051686">
    <property type="entry name" value="Lipoprotein_DolP"/>
</dbReference>
<dbReference type="PROSITE" id="PS50914">
    <property type="entry name" value="BON"/>
    <property type="match status" value="2"/>
</dbReference>
<dbReference type="InterPro" id="IPR014004">
    <property type="entry name" value="Transpt-assoc_nodulatn_dom_bac"/>
</dbReference>
<gene>
    <name evidence="2" type="ORF">ACFOLH_06330</name>
</gene>
<evidence type="ECO:0000313" key="2">
    <source>
        <dbReference type="EMBL" id="MFC3687956.1"/>
    </source>
</evidence>
<dbReference type="PANTHER" id="PTHR34606:SF15">
    <property type="entry name" value="BON DOMAIN-CONTAINING PROTEIN"/>
    <property type="match status" value="1"/>
</dbReference>
<dbReference type="Proteomes" id="UP001595685">
    <property type="component" value="Unassembled WGS sequence"/>
</dbReference>
<sequence length="227" mass="23151">MRSTLHTPPRQLAHHVADELAWSPDAGAGRVTVQVSAAVVTLTGEVGSVREQGATVRAALRVRGVGGVVDLLTVGPAARSRPDADLARDATAALALAGTDAAGVLATSAGQVITLTGTVRWHFQRTDAEAAVRAVPGSAGVVNAVALVPDRPFAPLQAASSVTAALHRSAAVDADNVHVTTSGSTIELFGHVPSATQRDEAGRAAWSTPGVTDVANNLRVLDFDPED</sequence>
<dbReference type="RefSeq" id="WP_340292435.1">
    <property type="nucleotide sequence ID" value="NZ_JBBEOI010000072.1"/>
</dbReference>
<organism evidence="2 3">
    <name type="scientific">Aquipuribacter hungaricus</name>
    <dbReference type="NCBI Taxonomy" id="545624"/>
    <lineage>
        <taxon>Bacteria</taxon>
        <taxon>Bacillati</taxon>
        <taxon>Actinomycetota</taxon>
        <taxon>Actinomycetes</taxon>
        <taxon>Micrococcales</taxon>
        <taxon>Intrasporangiaceae</taxon>
        <taxon>Aquipuribacter</taxon>
    </lineage>
</organism>